<dbReference type="InterPro" id="IPR036249">
    <property type="entry name" value="Thioredoxin-like_sf"/>
</dbReference>
<proteinExistence type="predicted"/>
<dbReference type="CDD" id="cd03023">
    <property type="entry name" value="DsbA_Com1_like"/>
    <property type="match status" value="1"/>
</dbReference>
<dbReference type="SUPFAM" id="SSF52833">
    <property type="entry name" value="Thioredoxin-like"/>
    <property type="match status" value="1"/>
</dbReference>
<evidence type="ECO:0000256" key="3">
    <source>
        <dbReference type="ARBA" id="ARBA00023157"/>
    </source>
</evidence>
<reference evidence="7" key="2">
    <citation type="submission" date="2023-07" db="EMBL/GenBank/DDBJ databases">
        <authorList>
            <person name="Shen H."/>
        </authorList>
    </citation>
    <scope>NUCLEOTIDE SEQUENCE</scope>
    <source>
        <strain evidence="7">TNR-22</strain>
    </source>
</reference>
<dbReference type="Proteomes" id="UP001174932">
    <property type="component" value="Unassembled WGS sequence"/>
</dbReference>
<gene>
    <name evidence="7" type="ORF">Q4481_03715</name>
</gene>
<dbReference type="Pfam" id="PF18312">
    <property type="entry name" value="ScsC_N"/>
    <property type="match status" value="1"/>
</dbReference>
<evidence type="ECO:0000256" key="5">
    <source>
        <dbReference type="SAM" id="SignalP"/>
    </source>
</evidence>
<name>A0ABT8YH85_9HYPH</name>
<accession>A0ABT8YH85</accession>
<evidence type="ECO:0000256" key="4">
    <source>
        <dbReference type="ARBA" id="ARBA00023284"/>
    </source>
</evidence>
<evidence type="ECO:0000256" key="2">
    <source>
        <dbReference type="ARBA" id="ARBA00023002"/>
    </source>
</evidence>
<keyword evidence="4" id="KW-0676">Redox-active center</keyword>
<dbReference type="Gene3D" id="3.40.30.10">
    <property type="entry name" value="Glutaredoxin"/>
    <property type="match status" value="1"/>
</dbReference>
<dbReference type="InterPro" id="IPR001853">
    <property type="entry name" value="DSBA-like_thioredoxin_dom"/>
</dbReference>
<evidence type="ECO:0000259" key="6">
    <source>
        <dbReference type="PROSITE" id="PS51352"/>
    </source>
</evidence>
<keyword evidence="8" id="KW-1185">Reference proteome</keyword>
<keyword evidence="3" id="KW-1015">Disulfide bond</keyword>
<reference evidence="7" key="1">
    <citation type="journal article" date="2015" name="Int. J. Syst. Evol. Microbiol.">
        <title>Rhizobium alvei sp. nov., isolated from a freshwater river.</title>
        <authorList>
            <person name="Sheu S.Y."/>
            <person name="Huang H.W."/>
            <person name="Young C.C."/>
            <person name="Chen W.M."/>
        </authorList>
    </citation>
    <scope>NUCLEOTIDE SEQUENCE</scope>
    <source>
        <strain evidence="7">TNR-22</strain>
    </source>
</reference>
<protein>
    <submittedName>
        <fullName evidence="7">DsbA family protein</fullName>
    </submittedName>
</protein>
<dbReference type="Pfam" id="PF01323">
    <property type="entry name" value="DSBA"/>
    <property type="match status" value="1"/>
</dbReference>
<dbReference type="PROSITE" id="PS51352">
    <property type="entry name" value="THIOREDOXIN_2"/>
    <property type="match status" value="1"/>
</dbReference>
<organism evidence="7 8">
    <name type="scientific">Rhizobium alvei</name>
    <dbReference type="NCBI Taxonomy" id="1132659"/>
    <lineage>
        <taxon>Bacteria</taxon>
        <taxon>Pseudomonadati</taxon>
        <taxon>Pseudomonadota</taxon>
        <taxon>Alphaproteobacteria</taxon>
        <taxon>Hyphomicrobiales</taxon>
        <taxon>Rhizobiaceae</taxon>
        <taxon>Rhizobium/Agrobacterium group</taxon>
        <taxon>Rhizobium</taxon>
    </lineage>
</organism>
<keyword evidence="2" id="KW-0560">Oxidoreductase</keyword>
<feature type="domain" description="Thioredoxin" evidence="6">
    <location>
        <begin position="16"/>
        <end position="246"/>
    </location>
</feature>
<evidence type="ECO:0000313" key="7">
    <source>
        <dbReference type="EMBL" id="MDO6963049.1"/>
    </source>
</evidence>
<sequence length="252" mass="27365">MTLKTLISSSALALVALLAPVAPASALDDAQKKEIGEFIREYLIEHPEVMIEVQQALEMKQYQARLKQAEVAVQENHAEIFTSANDMSLGNPNGKITIVEFFDYNCGYCKRAMSDMDTIIKSNPDVRFVLKELPILGPASVAAHKVSNAFRKIAPEKYADFHRMLLGSEERADEDVAIEVATSLGVSEEKLRAEMAKDDDSDAQATELLARKLGISGTPSYVVGNEAIFGAIGAEAINQKIANVGQCGKTTC</sequence>
<comment type="caution">
    <text evidence="7">The sequence shown here is derived from an EMBL/GenBank/DDBJ whole genome shotgun (WGS) entry which is preliminary data.</text>
</comment>
<dbReference type="RefSeq" id="WP_304374941.1">
    <property type="nucleotide sequence ID" value="NZ_JAUOZU010000003.1"/>
</dbReference>
<feature type="chain" id="PRO_5046627648" evidence="5">
    <location>
        <begin position="27"/>
        <end position="252"/>
    </location>
</feature>
<evidence type="ECO:0000256" key="1">
    <source>
        <dbReference type="ARBA" id="ARBA00022729"/>
    </source>
</evidence>
<feature type="signal peptide" evidence="5">
    <location>
        <begin position="1"/>
        <end position="26"/>
    </location>
</feature>
<dbReference type="EMBL" id="JAUOZU010000003">
    <property type="protein sequence ID" value="MDO6963049.1"/>
    <property type="molecule type" value="Genomic_DNA"/>
</dbReference>
<dbReference type="PANTHER" id="PTHR13887">
    <property type="entry name" value="GLUTATHIONE S-TRANSFERASE KAPPA"/>
    <property type="match status" value="1"/>
</dbReference>
<evidence type="ECO:0000313" key="8">
    <source>
        <dbReference type="Proteomes" id="UP001174932"/>
    </source>
</evidence>
<dbReference type="InterPro" id="IPR013766">
    <property type="entry name" value="Thioredoxin_domain"/>
</dbReference>
<dbReference type="InterPro" id="IPR041205">
    <property type="entry name" value="ScsC_N"/>
</dbReference>
<dbReference type="PANTHER" id="PTHR13887:SF14">
    <property type="entry name" value="DISULFIDE BOND FORMATION PROTEIN D"/>
    <property type="match status" value="1"/>
</dbReference>
<keyword evidence="1 5" id="KW-0732">Signal</keyword>